<name>A0ABU4YN31_9HYPH</name>
<organism evidence="2 3">
    <name type="scientific">Mesorhizobium humile</name>
    <dbReference type="NCBI Taxonomy" id="3072313"/>
    <lineage>
        <taxon>Bacteria</taxon>
        <taxon>Pseudomonadati</taxon>
        <taxon>Pseudomonadota</taxon>
        <taxon>Alphaproteobacteria</taxon>
        <taxon>Hyphomicrobiales</taxon>
        <taxon>Phyllobacteriaceae</taxon>
        <taxon>Mesorhizobium</taxon>
    </lineage>
</organism>
<dbReference type="Pfam" id="PF00856">
    <property type="entry name" value="SET"/>
    <property type="match status" value="1"/>
</dbReference>
<evidence type="ECO:0000313" key="2">
    <source>
        <dbReference type="EMBL" id="MDX8488400.1"/>
    </source>
</evidence>
<sequence length="139" mass="15508">MVDKIFDRSNSVYIKSVPYKGRGLFANIPFKSGDIIDIAPTWEFDEPSAALFKKTGLLEYYFVRPDKRPRDSGIAGYVVFGFISIVNHSASPNAKTVWGDGEAGAWASMIAIKDIGVDEEITHRYNNTCDYPSSVKFVE</sequence>
<dbReference type="SUPFAM" id="SSF82199">
    <property type="entry name" value="SET domain"/>
    <property type="match status" value="1"/>
</dbReference>
<dbReference type="InterPro" id="IPR046341">
    <property type="entry name" value="SET_dom_sf"/>
</dbReference>
<keyword evidence="3" id="KW-1185">Reference proteome</keyword>
<feature type="domain" description="SET" evidence="1">
    <location>
        <begin position="10"/>
        <end position="126"/>
    </location>
</feature>
<gene>
    <name evidence="2" type="ORF">RFM52_24820</name>
</gene>
<dbReference type="Proteomes" id="UP001280156">
    <property type="component" value="Unassembled WGS sequence"/>
</dbReference>
<comment type="caution">
    <text evidence="2">The sequence shown here is derived from an EMBL/GenBank/DDBJ whole genome shotgun (WGS) entry which is preliminary data.</text>
</comment>
<proteinExistence type="predicted"/>
<protein>
    <submittedName>
        <fullName evidence="2">SET domain-containing protein-lysine N-methyltransferase</fullName>
    </submittedName>
</protein>
<evidence type="ECO:0000313" key="3">
    <source>
        <dbReference type="Proteomes" id="UP001280156"/>
    </source>
</evidence>
<evidence type="ECO:0000259" key="1">
    <source>
        <dbReference type="PROSITE" id="PS50280"/>
    </source>
</evidence>
<dbReference type="InterPro" id="IPR009207">
    <property type="entry name" value="SET7_MeTrfase"/>
</dbReference>
<dbReference type="PIRSF" id="PIRSF022536">
    <property type="entry name" value="A612L_SET"/>
    <property type="match status" value="1"/>
</dbReference>
<dbReference type="EMBL" id="JAVIIV010000019">
    <property type="protein sequence ID" value="MDX8488400.1"/>
    <property type="molecule type" value="Genomic_DNA"/>
</dbReference>
<accession>A0ABU4YN31</accession>
<dbReference type="RefSeq" id="WP_320298608.1">
    <property type="nucleotide sequence ID" value="NZ_JAVIIU010000018.1"/>
</dbReference>
<reference evidence="2 3" key="1">
    <citation type="submission" date="2023-08" db="EMBL/GenBank/DDBJ databases">
        <title>Implementing the SeqCode for naming new Mesorhizobium species isolated from Vachellia karroo root nodules.</title>
        <authorList>
            <person name="Van Lill M."/>
        </authorList>
    </citation>
    <scope>NUCLEOTIDE SEQUENCE [LARGE SCALE GENOMIC DNA]</scope>
    <source>
        <strain evidence="2 3">VK2B</strain>
    </source>
</reference>
<dbReference type="Gene3D" id="2.170.270.10">
    <property type="entry name" value="SET domain"/>
    <property type="match status" value="1"/>
</dbReference>
<dbReference type="InterPro" id="IPR001214">
    <property type="entry name" value="SET_dom"/>
</dbReference>
<dbReference type="PROSITE" id="PS50280">
    <property type="entry name" value="SET"/>
    <property type="match status" value="1"/>
</dbReference>